<evidence type="ECO:0000313" key="3">
    <source>
        <dbReference type="Proteomes" id="UP000831485"/>
    </source>
</evidence>
<name>A0ABY4LI04_9BACT</name>
<dbReference type="GO" id="GO:0005524">
    <property type="term" value="F:ATP binding"/>
    <property type="evidence" value="ECO:0007669"/>
    <property type="project" value="UniProtKB-KW"/>
</dbReference>
<dbReference type="EMBL" id="CP096574">
    <property type="protein sequence ID" value="UPU37469.1"/>
    <property type="molecule type" value="Genomic_DNA"/>
</dbReference>
<dbReference type="InterPro" id="IPR007421">
    <property type="entry name" value="Schlafen_AlbA_2_dom"/>
</dbReference>
<proteinExistence type="predicted"/>
<accession>A0ABY4LI04</accession>
<feature type="domain" description="Schlafen AlbA-2" evidence="1">
    <location>
        <begin position="22"/>
        <end position="151"/>
    </location>
</feature>
<keyword evidence="3" id="KW-1185">Reference proteome</keyword>
<evidence type="ECO:0000313" key="2">
    <source>
        <dbReference type="EMBL" id="UPU37469.1"/>
    </source>
</evidence>
<dbReference type="RefSeq" id="WP_248647059.1">
    <property type="nucleotide sequence ID" value="NZ_CP096574.1"/>
</dbReference>
<dbReference type="Proteomes" id="UP000831485">
    <property type="component" value="Chromosome"/>
</dbReference>
<keyword evidence="2" id="KW-0547">Nucleotide-binding</keyword>
<reference evidence="2" key="1">
    <citation type="submission" date="2022-04" db="EMBL/GenBank/DDBJ databases">
        <authorList>
            <person name="Liu G."/>
        </authorList>
    </citation>
    <scope>NUCLEOTIDE SEQUENCE</scope>
    <source>
        <strain evidence="2">RG22</strain>
    </source>
</reference>
<keyword evidence="2" id="KW-0067">ATP-binding</keyword>
<dbReference type="InterPro" id="IPR038461">
    <property type="entry name" value="Schlafen_AlbA_2_dom_sf"/>
</dbReference>
<protein>
    <submittedName>
        <fullName evidence="2">ATP-binding protein</fullName>
    </submittedName>
</protein>
<gene>
    <name evidence="2" type="ORF">M1B72_07120</name>
</gene>
<sequence>MIDEAMICEFLRLKEGRLFHREGQELEFKEQFSLAGLADYFRDFAAFANNRGGLLIFGVKDAPRLPNGLSAGSLEQFNRIDPERITGFLLEIFSADIRWEQASFNIDGKHFGVFQVHEAPTKPIIAKKNEGRDLQIKNGEIYYRYGGRTQIIQYAELQNIIDHRVEQNNRQWLDLMAKIGRTGPENAAILDTERAVIEKDDAKILVVDENLASKLKFIKEGEFVEKRGATTLKLVGDVVPIEKVEVVRKIRENLTKQYPLSALELAAEVKKAIPAATSPQVWQIVRENGLKENPDYAAYNFRNKKQEDEFKSSGLLPAATPSIYNLRAVDYIVSVLQPTELN</sequence>
<evidence type="ECO:0000259" key="1">
    <source>
        <dbReference type="Pfam" id="PF04326"/>
    </source>
</evidence>
<dbReference type="Gene3D" id="3.30.950.30">
    <property type="entry name" value="Schlafen, AAA domain"/>
    <property type="match status" value="1"/>
</dbReference>
<organism evidence="2 3">
    <name type="scientific">Geomonas paludis</name>
    <dbReference type="NCBI Taxonomy" id="2740185"/>
    <lineage>
        <taxon>Bacteria</taxon>
        <taxon>Pseudomonadati</taxon>
        <taxon>Thermodesulfobacteriota</taxon>
        <taxon>Desulfuromonadia</taxon>
        <taxon>Geobacterales</taxon>
        <taxon>Geobacteraceae</taxon>
        <taxon>Geomonas</taxon>
    </lineage>
</organism>
<dbReference type="Pfam" id="PF04326">
    <property type="entry name" value="SLFN_AlbA_2"/>
    <property type="match status" value="1"/>
</dbReference>